<reference evidence="1 2" key="1">
    <citation type="submission" date="2018-03" db="EMBL/GenBank/DDBJ databases">
        <title>Diversity of phytobeneficial traits revealed by whole-genome analysis of worldwide-isolated phenazine-producing Pseudomonas spp.</title>
        <authorList>
            <person name="Biessy A."/>
            <person name="Novinscak A."/>
            <person name="Blom J."/>
            <person name="Leger G."/>
            <person name="Thomashow L.S."/>
            <person name="Cazorla F.M."/>
            <person name="Josic D."/>
            <person name="Filion M."/>
        </authorList>
    </citation>
    <scope>NUCLEOTIDE SEQUENCE [LARGE SCALE GENOMIC DNA]</scope>
    <source>
        <strain evidence="1 2">B25</strain>
    </source>
</reference>
<protein>
    <submittedName>
        <fullName evidence="1">Uncharacterized protein</fullName>
    </submittedName>
</protein>
<gene>
    <name evidence="1" type="ORF">C4K04_4733</name>
</gene>
<accession>A0A3G7TVG0</accession>
<sequence>MLHNRPSYEVIQSKDYSSVHNAVVDFPIRFKSITSLLLSGIFDQR</sequence>
<organism evidence="1 2">
    <name type="scientific">Pseudomonas chlororaphis</name>
    <dbReference type="NCBI Taxonomy" id="587753"/>
    <lineage>
        <taxon>Bacteria</taxon>
        <taxon>Pseudomonadati</taxon>
        <taxon>Pseudomonadota</taxon>
        <taxon>Gammaproteobacteria</taxon>
        <taxon>Pseudomonadales</taxon>
        <taxon>Pseudomonadaceae</taxon>
        <taxon>Pseudomonas</taxon>
    </lineage>
</organism>
<evidence type="ECO:0000313" key="1">
    <source>
        <dbReference type="EMBL" id="AZE50388.1"/>
    </source>
</evidence>
<dbReference type="EMBL" id="CP027753">
    <property type="protein sequence ID" value="AZE50388.1"/>
    <property type="molecule type" value="Genomic_DNA"/>
</dbReference>
<dbReference type="AlphaFoldDB" id="A0A3G7TVG0"/>
<dbReference type="Proteomes" id="UP000268048">
    <property type="component" value="Chromosome"/>
</dbReference>
<name>A0A3G7TVG0_9PSED</name>
<proteinExistence type="predicted"/>
<evidence type="ECO:0000313" key="2">
    <source>
        <dbReference type="Proteomes" id="UP000268048"/>
    </source>
</evidence>